<evidence type="ECO:0000313" key="2">
    <source>
        <dbReference type="EMBL" id="OUN49062.1"/>
    </source>
</evidence>
<dbReference type="RefSeq" id="WP_086141225.1">
    <property type="nucleotide sequence ID" value="NZ_MIMI01000061.1"/>
</dbReference>
<feature type="region of interest" description="Disordered" evidence="1">
    <location>
        <begin position="98"/>
        <end position="125"/>
    </location>
</feature>
<reference evidence="3" key="1">
    <citation type="submission" date="2017-04" db="EMBL/GenBank/DDBJ databases">
        <title>Function of individual gut microbiota members based on whole genome sequencing of pure cultures obtained from chicken caecum.</title>
        <authorList>
            <person name="Medvecky M."/>
            <person name="Cejkova D."/>
            <person name="Polansky O."/>
            <person name="Karasova D."/>
            <person name="Kubasova T."/>
            <person name="Cizek A."/>
            <person name="Rychlik I."/>
        </authorList>
    </citation>
    <scope>NUCLEOTIDE SEQUENCE [LARGE SCALE GENOMIC DNA]</scope>
    <source>
        <strain evidence="3">An71</strain>
    </source>
</reference>
<gene>
    <name evidence="2" type="ORF">B5G22_03675</name>
</gene>
<sequence>MGGRGASSGLKYTKHKGYSSYGKKYGSEYQTVLQVGNIKFVKPNKGSATAPMETRAGTKRIYVTLDKKDNPKFLTTYGKNGQREKQIDLRGKAHYVNGTKVNTPHTHLGYVHSEGGTRTRMTSSEEKLVDRAIKEWDNYRRGK</sequence>
<dbReference type="Proteomes" id="UP000195868">
    <property type="component" value="Unassembled WGS sequence"/>
</dbReference>
<accession>A0A1Y3UJS1</accession>
<evidence type="ECO:0000313" key="3">
    <source>
        <dbReference type="Proteomes" id="UP000195868"/>
    </source>
</evidence>
<proteinExistence type="predicted"/>
<dbReference type="AlphaFoldDB" id="A0A1Y3UJS1"/>
<dbReference type="EMBL" id="NFHN01000010">
    <property type="protein sequence ID" value="OUN49062.1"/>
    <property type="molecule type" value="Genomic_DNA"/>
</dbReference>
<name>A0A1Y3UJS1_LIMRT</name>
<protein>
    <submittedName>
        <fullName evidence="2">Uncharacterized protein</fullName>
    </submittedName>
</protein>
<comment type="caution">
    <text evidence="2">The sequence shown here is derived from an EMBL/GenBank/DDBJ whole genome shotgun (WGS) entry which is preliminary data.</text>
</comment>
<evidence type="ECO:0000256" key="1">
    <source>
        <dbReference type="SAM" id="MobiDB-lite"/>
    </source>
</evidence>
<organism evidence="2 3">
    <name type="scientific">Limosilactobacillus reuteri</name>
    <name type="common">Lactobacillus reuteri</name>
    <dbReference type="NCBI Taxonomy" id="1598"/>
    <lineage>
        <taxon>Bacteria</taxon>
        <taxon>Bacillati</taxon>
        <taxon>Bacillota</taxon>
        <taxon>Bacilli</taxon>
        <taxon>Lactobacillales</taxon>
        <taxon>Lactobacillaceae</taxon>
        <taxon>Limosilactobacillus</taxon>
    </lineage>
</organism>